<dbReference type="AlphaFoldDB" id="A0A8K0WLU1"/>
<evidence type="ECO:0000313" key="1">
    <source>
        <dbReference type="EMBL" id="KAH7305975.1"/>
    </source>
</evidence>
<keyword evidence="2" id="KW-1185">Reference proteome</keyword>
<sequence length="206" mass="23523">MLTRDKGKSRGFWLGFPAPLIISRAQACHVRRQGDAEEKFVVLRRRRSRRRRRLLLCRAYVCLGVPCALSPEHMGQKGIGRDKRLYVASNLISRRASRSPKDLSHGLSRRASLSFIFPCRVREEAISFGNELCYLLGGGEQVTWRRREGHRMIIVDEIRRPCLSPRRPKEGTPMLASLYSAGRICLPLPHHPTTVAWHTCCLLIPS</sequence>
<accession>A0A8K0WLU1</accession>
<dbReference type="EMBL" id="JAGPNK010000017">
    <property type="protein sequence ID" value="KAH7305975.1"/>
    <property type="molecule type" value="Genomic_DNA"/>
</dbReference>
<organism evidence="1 2">
    <name type="scientific">Stachybotrys elegans</name>
    <dbReference type="NCBI Taxonomy" id="80388"/>
    <lineage>
        <taxon>Eukaryota</taxon>
        <taxon>Fungi</taxon>
        <taxon>Dikarya</taxon>
        <taxon>Ascomycota</taxon>
        <taxon>Pezizomycotina</taxon>
        <taxon>Sordariomycetes</taxon>
        <taxon>Hypocreomycetidae</taxon>
        <taxon>Hypocreales</taxon>
        <taxon>Stachybotryaceae</taxon>
        <taxon>Stachybotrys</taxon>
    </lineage>
</organism>
<reference evidence="1" key="1">
    <citation type="journal article" date="2021" name="Nat. Commun.">
        <title>Genetic determinants of endophytism in the Arabidopsis root mycobiome.</title>
        <authorList>
            <person name="Mesny F."/>
            <person name="Miyauchi S."/>
            <person name="Thiergart T."/>
            <person name="Pickel B."/>
            <person name="Atanasova L."/>
            <person name="Karlsson M."/>
            <person name="Huettel B."/>
            <person name="Barry K.W."/>
            <person name="Haridas S."/>
            <person name="Chen C."/>
            <person name="Bauer D."/>
            <person name="Andreopoulos W."/>
            <person name="Pangilinan J."/>
            <person name="LaButti K."/>
            <person name="Riley R."/>
            <person name="Lipzen A."/>
            <person name="Clum A."/>
            <person name="Drula E."/>
            <person name="Henrissat B."/>
            <person name="Kohler A."/>
            <person name="Grigoriev I.V."/>
            <person name="Martin F.M."/>
            <person name="Hacquard S."/>
        </authorList>
    </citation>
    <scope>NUCLEOTIDE SEQUENCE</scope>
    <source>
        <strain evidence="1">MPI-CAGE-CH-0235</strain>
    </source>
</reference>
<evidence type="ECO:0000313" key="2">
    <source>
        <dbReference type="Proteomes" id="UP000813444"/>
    </source>
</evidence>
<comment type="caution">
    <text evidence="1">The sequence shown here is derived from an EMBL/GenBank/DDBJ whole genome shotgun (WGS) entry which is preliminary data.</text>
</comment>
<gene>
    <name evidence="1" type="ORF">B0I35DRAFT_110908</name>
</gene>
<name>A0A8K0WLU1_9HYPO</name>
<proteinExistence type="predicted"/>
<dbReference type="Proteomes" id="UP000813444">
    <property type="component" value="Unassembled WGS sequence"/>
</dbReference>
<protein>
    <submittedName>
        <fullName evidence="1">Uncharacterized protein</fullName>
    </submittedName>
</protein>